<dbReference type="PROSITE" id="PS50862">
    <property type="entry name" value="AA_TRNA_LIGASE_II"/>
    <property type="match status" value="1"/>
</dbReference>
<evidence type="ECO:0000313" key="15">
    <source>
        <dbReference type="EMBL" id="RKF72019.1"/>
    </source>
</evidence>
<reference evidence="15 16" key="1">
    <citation type="journal article" date="2018" name="BMC Genomics">
        <title>Comparative genome analyses reveal sequence features reflecting distinct modes of host-adaptation between dicot and monocot powdery mildew.</title>
        <authorList>
            <person name="Wu Y."/>
            <person name="Ma X."/>
            <person name="Pan Z."/>
            <person name="Kale S.D."/>
            <person name="Song Y."/>
            <person name="King H."/>
            <person name="Zhang Q."/>
            <person name="Presley C."/>
            <person name="Deng X."/>
            <person name="Wei C.I."/>
            <person name="Xiao S."/>
        </authorList>
    </citation>
    <scope>NUCLEOTIDE SEQUENCE [LARGE SCALE GENOMIC DNA]</scope>
    <source>
        <strain evidence="15">UMSG1</strain>
    </source>
</reference>
<dbReference type="InterPro" id="IPR036621">
    <property type="entry name" value="Anticodon-bd_dom_sf"/>
</dbReference>
<feature type="region of interest" description="Disordered" evidence="13">
    <location>
        <begin position="54"/>
        <end position="77"/>
    </location>
</feature>
<evidence type="ECO:0000256" key="12">
    <source>
        <dbReference type="ARBA" id="ARBA00049515"/>
    </source>
</evidence>
<dbReference type="InterPro" id="IPR002314">
    <property type="entry name" value="aa-tRNA-synt_IIb"/>
</dbReference>
<protein>
    <recommendedName>
        <fullName evidence="3">threonine--tRNA ligase</fullName>
        <ecNumber evidence="3">6.1.1.3</ecNumber>
    </recommendedName>
    <alternativeName>
        <fullName evidence="11">Threonyl-tRNA synthetase</fullName>
    </alternativeName>
</protein>
<evidence type="ECO:0000256" key="5">
    <source>
        <dbReference type="ARBA" id="ARBA00022741"/>
    </source>
</evidence>
<evidence type="ECO:0000256" key="7">
    <source>
        <dbReference type="ARBA" id="ARBA00022917"/>
    </source>
</evidence>
<dbReference type="Proteomes" id="UP000285326">
    <property type="component" value="Unassembled WGS sequence"/>
</dbReference>
<feature type="compositionally biased region" description="Low complexity" evidence="13">
    <location>
        <begin position="62"/>
        <end position="74"/>
    </location>
</feature>
<dbReference type="PANTHER" id="PTHR11451">
    <property type="entry name" value="THREONINE-TRNA LIGASE"/>
    <property type="match status" value="1"/>
</dbReference>
<keyword evidence="8" id="KW-0809">Transit peptide</keyword>
<dbReference type="NCBIfam" id="TIGR00418">
    <property type="entry name" value="thrS"/>
    <property type="match status" value="1"/>
</dbReference>
<dbReference type="FunFam" id="3.30.930.10:FF:000039">
    <property type="entry name" value="Threonyl-tRNA synthetase, mitochondrial"/>
    <property type="match status" value="1"/>
</dbReference>
<dbReference type="PRINTS" id="PR01047">
    <property type="entry name" value="TRNASYNTHTHR"/>
</dbReference>
<accession>A0A420IBT9</accession>
<comment type="similarity">
    <text evidence="2">Belongs to the class-II aminoacyl-tRNA synthetase family.</text>
</comment>
<keyword evidence="4 15" id="KW-0436">Ligase</keyword>
<dbReference type="GO" id="GO:0004829">
    <property type="term" value="F:threonine-tRNA ligase activity"/>
    <property type="evidence" value="ECO:0007669"/>
    <property type="project" value="UniProtKB-EC"/>
</dbReference>
<dbReference type="EMBL" id="MCBS01024959">
    <property type="protein sequence ID" value="RKF72019.1"/>
    <property type="molecule type" value="Genomic_DNA"/>
</dbReference>
<dbReference type="GO" id="GO:0005759">
    <property type="term" value="C:mitochondrial matrix"/>
    <property type="evidence" value="ECO:0007669"/>
    <property type="project" value="UniProtKB-SubCell"/>
</dbReference>
<keyword evidence="6" id="KW-0067">ATP-binding</keyword>
<comment type="subcellular location">
    <subcellularLocation>
        <location evidence="1">Mitochondrion matrix</location>
    </subcellularLocation>
</comment>
<name>A0A420IBT9_9PEZI</name>
<dbReference type="Gene3D" id="3.40.50.800">
    <property type="entry name" value="Anticodon-binding domain"/>
    <property type="match status" value="1"/>
</dbReference>
<evidence type="ECO:0000256" key="4">
    <source>
        <dbReference type="ARBA" id="ARBA00022598"/>
    </source>
</evidence>
<dbReference type="GO" id="GO:0005524">
    <property type="term" value="F:ATP binding"/>
    <property type="evidence" value="ECO:0007669"/>
    <property type="project" value="UniProtKB-KW"/>
</dbReference>
<dbReference type="InterPro" id="IPR006195">
    <property type="entry name" value="aa-tRNA-synth_II"/>
</dbReference>
<evidence type="ECO:0000256" key="6">
    <source>
        <dbReference type="ARBA" id="ARBA00022840"/>
    </source>
</evidence>
<comment type="caution">
    <text evidence="15">The sequence shown here is derived from an EMBL/GenBank/DDBJ whole genome shotgun (WGS) entry which is preliminary data.</text>
</comment>
<evidence type="ECO:0000256" key="13">
    <source>
        <dbReference type="SAM" id="MobiDB-lite"/>
    </source>
</evidence>
<dbReference type="InterPro" id="IPR002320">
    <property type="entry name" value="Thr-tRNA-ligase_IIa"/>
</dbReference>
<evidence type="ECO:0000256" key="11">
    <source>
        <dbReference type="ARBA" id="ARBA00031900"/>
    </source>
</evidence>
<evidence type="ECO:0000256" key="3">
    <source>
        <dbReference type="ARBA" id="ARBA00013163"/>
    </source>
</evidence>
<gene>
    <name evidence="15" type="ORF">GcM1_249111</name>
</gene>
<dbReference type="SUPFAM" id="SSF55681">
    <property type="entry name" value="Class II aaRS and biotin synthetases"/>
    <property type="match status" value="1"/>
</dbReference>
<keyword evidence="10" id="KW-0030">Aminoacyl-tRNA synthetase</keyword>
<evidence type="ECO:0000256" key="1">
    <source>
        <dbReference type="ARBA" id="ARBA00004305"/>
    </source>
</evidence>
<evidence type="ECO:0000256" key="2">
    <source>
        <dbReference type="ARBA" id="ARBA00008226"/>
    </source>
</evidence>
<evidence type="ECO:0000313" key="16">
    <source>
        <dbReference type="Proteomes" id="UP000285326"/>
    </source>
</evidence>
<proteinExistence type="inferred from homology"/>
<keyword evidence="9" id="KW-0496">Mitochondrion</keyword>
<dbReference type="EC" id="6.1.1.3" evidence="3"/>
<evidence type="ECO:0000259" key="14">
    <source>
        <dbReference type="PROSITE" id="PS50862"/>
    </source>
</evidence>
<evidence type="ECO:0000256" key="10">
    <source>
        <dbReference type="ARBA" id="ARBA00023146"/>
    </source>
</evidence>
<organism evidence="15 16">
    <name type="scientific">Golovinomyces cichoracearum</name>
    <dbReference type="NCBI Taxonomy" id="62708"/>
    <lineage>
        <taxon>Eukaryota</taxon>
        <taxon>Fungi</taxon>
        <taxon>Dikarya</taxon>
        <taxon>Ascomycota</taxon>
        <taxon>Pezizomycotina</taxon>
        <taxon>Leotiomycetes</taxon>
        <taxon>Erysiphales</taxon>
        <taxon>Erysiphaceae</taxon>
        <taxon>Golovinomyces</taxon>
    </lineage>
</organism>
<keyword evidence="5" id="KW-0547">Nucleotide-binding</keyword>
<dbReference type="SUPFAM" id="SSF52954">
    <property type="entry name" value="Class II aaRS ABD-related"/>
    <property type="match status" value="1"/>
</dbReference>
<dbReference type="InterPro" id="IPR033728">
    <property type="entry name" value="ThrRS_core"/>
</dbReference>
<dbReference type="Pfam" id="PF00587">
    <property type="entry name" value="tRNA-synt_2b"/>
    <property type="match status" value="1"/>
</dbReference>
<dbReference type="InterPro" id="IPR045864">
    <property type="entry name" value="aa-tRNA-synth_II/BPL/LPL"/>
</dbReference>
<comment type="catalytic activity">
    <reaction evidence="12">
        <text>tRNA(Thr) + L-threonine + ATP = L-threonyl-tRNA(Thr) + AMP + diphosphate + H(+)</text>
        <dbReference type="Rhea" id="RHEA:24624"/>
        <dbReference type="Rhea" id="RHEA-COMP:9670"/>
        <dbReference type="Rhea" id="RHEA-COMP:9704"/>
        <dbReference type="ChEBI" id="CHEBI:15378"/>
        <dbReference type="ChEBI" id="CHEBI:30616"/>
        <dbReference type="ChEBI" id="CHEBI:33019"/>
        <dbReference type="ChEBI" id="CHEBI:57926"/>
        <dbReference type="ChEBI" id="CHEBI:78442"/>
        <dbReference type="ChEBI" id="CHEBI:78534"/>
        <dbReference type="ChEBI" id="CHEBI:456215"/>
        <dbReference type="EC" id="6.1.1.3"/>
    </reaction>
</comment>
<keyword evidence="7" id="KW-0648">Protein biosynthesis</keyword>
<dbReference type="AlphaFoldDB" id="A0A420IBT9"/>
<dbReference type="CDD" id="cd00771">
    <property type="entry name" value="ThrRS_core"/>
    <property type="match status" value="1"/>
</dbReference>
<dbReference type="PANTHER" id="PTHR11451:SF50">
    <property type="entry name" value="THREONINE--TRNA LIGASE, MITOCHONDRIAL"/>
    <property type="match status" value="1"/>
</dbReference>
<sequence length="580" mass="65897">MFNVYRSYFGWGREGFITRSLTFHFREYDRALLFEKNPFRITRSLDLGQRKQNSTCAHGVTSPSSSQNQSPKSHSSVDHRELGVQQELFTISKFSAGSPIFLPNGTKIFNNLVQFLRAQYEQFGFQEVISPVIYKASLWKTSGHWENYADSMYTVTGRGASGTQKEKQDGQNEEFGLKPMNCPGHCLIFASKARSYRDLPLRYADFGPLHRNEIAGSLSGLTRVRCFHQDDGHIFCRPSQIKEEIGKSLEFIILTYRVLGLGPYRLVLSTRPQENFIGTVEEWDFAESALAESLRNSGIKWTTNEGDGAFYGPKIDIIVRDKDRKEHQTATIQLDFQLPKRFDLHYQAPAPKLEQSGQICTDQSQLSIEGPVTPVLIHRAVLGSVERTMALLIEHYKGIWPFWLNPRQVAIITVNDTPEVLEYARQTKRNIQGLGTLDSDQRKRHSERGIEIGGCSVSVDIHEKAIGVRHKIATAKTQRYGIIVIIGPRDIENNNIIVDFSGIPNRNRYTNNIFQKISLKAKLYALGKIVEWDALEPSSPEGSSETIDQYHKDVLKAPTQIAIPPNWLRPIIEELLMTYS</sequence>
<evidence type="ECO:0000256" key="8">
    <source>
        <dbReference type="ARBA" id="ARBA00022946"/>
    </source>
</evidence>
<dbReference type="GO" id="GO:0006435">
    <property type="term" value="P:threonyl-tRNA aminoacylation"/>
    <property type="evidence" value="ECO:0007669"/>
    <property type="project" value="InterPro"/>
</dbReference>
<dbReference type="Gene3D" id="3.30.930.10">
    <property type="entry name" value="Bira Bifunctional Protein, Domain 2"/>
    <property type="match status" value="1"/>
</dbReference>
<evidence type="ECO:0000256" key="9">
    <source>
        <dbReference type="ARBA" id="ARBA00023128"/>
    </source>
</evidence>
<feature type="domain" description="Aminoacyl-transfer RNA synthetases class-II family profile" evidence="14">
    <location>
        <begin position="103"/>
        <end position="401"/>
    </location>
</feature>